<gene>
    <name evidence="16" type="ORF">EZM97_06165</name>
</gene>
<keyword evidence="10" id="KW-0067">ATP-binding</keyword>
<comment type="catalytic activity">
    <reaction evidence="1">
        <text>ATP + protein L-histidine = ADP + protein N-phospho-L-histidine.</text>
        <dbReference type="EC" id="2.7.13.3"/>
    </reaction>
</comment>
<keyword evidence="9 16" id="KW-0418">Kinase</keyword>
<dbReference type="InterPro" id="IPR007895">
    <property type="entry name" value="MASE1"/>
</dbReference>
<evidence type="ECO:0000259" key="15">
    <source>
        <dbReference type="PROSITE" id="PS50109"/>
    </source>
</evidence>
<keyword evidence="11 14" id="KW-1133">Transmembrane helix</keyword>
<dbReference type="SUPFAM" id="SSF55874">
    <property type="entry name" value="ATPase domain of HSP90 chaperone/DNA topoisomerase II/histidine kinase"/>
    <property type="match status" value="1"/>
</dbReference>
<dbReference type="SMART" id="SM00387">
    <property type="entry name" value="HATPase_c"/>
    <property type="match status" value="1"/>
</dbReference>
<dbReference type="PANTHER" id="PTHR24421:SF10">
    <property type="entry name" value="NITRATE_NITRITE SENSOR PROTEIN NARQ"/>
    <property type="match status" value="1"/>
</dbReference>
<name>A0A4R0Z0K9_9GAMM</name>
<evidence type="ECO:0000256" key="12">
    <source>
        <dbReference type="ARBA" id="ARBA00023012"/>
    </source>
</evidence>
<feature type="transmembrane region" description="Helical" evidence="14">
    <location>
        <begin position="43"/>
        <end position="59"/>
    </location>
</feature>
<evidence type="ECO:0000256" key="13">
    <source>
        <dbReference type="ARBA" id="ARBA00023136"/>
    </source>
</evidence>
<dbReference type="Pfam" id="PF07730">
    <property type="entry name" value="HisKA_3"/>
    <property type="match status" value="1"/>
</dbReference>
<evidence type="ECO:0000256" key="8">
    <source>
        <dbReference type="ARBA" id="ARBA00022741"/>
    </source>
</evidence>
<reference evidence="16 17" key="1">
    <citation type="submission" date="2019-02" db="EMBL/GenBank/DDBJ databases">
        <title>Dyella amyloliquefaciens sp. nov., isolated from forest soil.</title>
        <authorList>
            <person name="Gao Z.-H."/>
            <person name="Qiu L.-H."/>
        </authorList>
    </citation>
    <scope>NUCLEOTIDE SEQUENCE [LARGE SCALE GENOMIC DNA]</scope>
    <source>
        <strain evidence="16 17">KACC 12747</strain>
    </source>
</reference>
<comment type="caution">
    <text evidence="16">The sequence shown here is derived from an EMBL/GenBank/DDBJ whole genome shotgun (WGS) entry which is preliminary data.</text>
</comment>
<keyword evidence="5" id="KW-0597">Phosphoprotein</keyword>
<feature type="transmembrane region" description="Helical" evidence="14">
    <location>
        <begin position="120"/>
        <end position="142"/>
    </location>
</feature>
<accession>A0A4R0Z0K9</accession>
<evidence type="ECO:0000256" key="4">
    <source>
        <dbReference type="ARBA" id="ARBA00022475"/>
    </source>
</evidence>
<feature type="transmembrane region" description="Helical" evidence="14">
    <location>
        <begin position="194"/>
        <end position="212"/>
    </location>
</feature>
<evidence type="ECO:0000256" key="2">
    <source>
        <dbReference type="ARBA" id="ARBA00004651"/>
    </source>
</evidence>
<evidence type="ECO:0000256" key="1">
    <source>
        <dbReference type="ARBA" id="ARBA00000085"/>
    </source>
</evidence>
<dbReference type="Gene3D" id="3.30.565.10">
    <property type="entry name" value="Histidine kinase-like ATPase, C-terminal domain"/>
    <property type="match status" value="1"/>
</dbReference>
<evidence type="ECO:0000256" key="9">
    <source>
        <dbReference type="ARBA" id="ARBA00022777"/>
    </source>
</evidence>
<evidence type="ECO:0000313" key="16">
    <source>
        <dbReference type="EMBL" id="TCI12898.1"/>
    </source>
</evidence>
<organism evidence="16 17">
    <name type="scientific">Dyella soli</name>
    <dbReference type="NCBI Taxonomy" id="522319"/>
    <lineage>
        <taxon>Bacteria</taxon>
        <taxon>Pseudomonadati</taxon>
        <taxon>Pseudomonadota</taxon>
        <taxon>Gammaproteobacteria</taxon>
        <taxon>Lysobacterales</taxon>
        <taxon>Rhodanobacteraceae</taxon>
        <taxon>Dyella</taxon>
    </lineage>
</organism>
<sequence>MRIATTDVPGISSSVVWGIAMFVGGVFAQIASALLWSYPSGSPVLWIPGGLLFAALLTAHARCWPACLLGFLLGLVAFGVLTGSGPAGMLMLGLPVVVLVPATVWFLLRIPSHDDPIDRWPCLFGFMAFGMVALPLLSAAVVGWLNDWFDLQDPRLQDWQNVALSHALGYTLFVPAWASIVLRGELLQKSRRGGAFDVVFFGLALAFTWYIWKWFGELAALQPVLLLMPAPLIVWSAMRYHLAGVCVVVLAIAMMAIYISETGQGPFYAGSVGVTTRVVQVWTMLVAALSLLLGQAMEQLSSIRMALNDTHVEIRKLAGQLVATQEQERARIARELHDDVNQRLASASILLSMLKRKPPEAAREGMTRLQGQLYELSDAIRQLSHDLHPSMLKQTGLADALRRLCSTERYHNGPAIDVDVRGDTENLPEDVSLGLYRAAQEGLSNAIRHAFAQQIVITLEVDSYFASLTVEDDGRGFDANYDNRGASKGLGLVSIDDRARLLNGKFVIYTGVGKGARLCIQIPLRQHYQQERRLHA</sequence>
<keyword evidence="8" id="KW-0547">Nucleotide-binding</keyword>
<keyword evidence="7 14" id="KW-0812">Transmembrane</keyword>
<evidence type="ECO:0000256" key="11">
    <source>
        <dbReference type="ARBA" id="ARBA00022989"/>
    </source>
</evidence>
<dbReference type="PANTHER" id="PTHR24421">
    <property type="entry name" value="NITRATE/NITRITE SENSOR PROTEIN NARX-RELATED"/>
    <property type="match status" value="1"/>
</dbReference>
<evidence type="ECO:0000256" key="3">
    <source>
        <dbReference type="ARBA" id="ARBA00012438"/>
    </source>
</evidence>
<dbReference type="CDD" id="cd16917">
    <property type="entry name" value="HATPase_UhpB-NarQ-NarX-like"/>
    <property type="match status" value="1"/>
</dbReference>
<evidence type="ECO:0000313" key="17">
    <source>
        <dbReference type="Proteomes" id="UP000291822"/>
    </source>
</evidence>
<dbReference type="InterPro" id="IPR011712">
    <property type="entry name" value="Sig_transdc_His_kin_sub3_dim/P"/>
</dbReference>
<dbReference type="GO" id="GO:0005886">
    <property type="term" value="C:plasma membrane"/>
    <property type="evidence" value="ECO:0007669"/>
    <property type="project" value="UniProtKB-SubCell"/>
</dbReference>
<dbReference type="Proteomes" id="UP000291822">
    <property type="component" value="Unassembled WGS sequence"/>
</dbReference>
<dbReference type="AlphaFoldDB" id="A0A4R0Z0K9"/>
<evidence type="ECO:0000256" key="14">
    <source>
        <dbReference type="SAM" id="Phobius"/>
    </source>
</evidence>
<dbReference type="GO" id="GO:0005524">
    <property type="term" value="F:ATP binding"/>
    <property type="evidence" value="ECO:0007669"/>
    <property type="project" value="UniProtKB-KW"/>
</dbReference>
<feature type="transmembrane region" description="Helical" evidence="14">
    <location>
        <begin position="162"/>
        <end position="182"/>
    </location>
</feature>
<dbReference type="EMBL" id="SJTG01000001">
    <property type="protein sequence ID" value="TCI12898.1"/>
    <property type="molecule type" value="Genomic_DNA"/>
</dbReference>
<keyword evidence="6" id="KW-0808">Transferase</keyword>
<dbReference type="Pfam" id="PF02518">
    <property type="entry name" value="HATPase_c"/>
    <property type="match status" value="1"/>
</dbReference>
<feature type="transmembrane region" description="Helical" evidence="14">
    <location>
        <begin position="15"/>
        <end position="37"/>
    </location>
</feature>
<feature type="domain" description="Histidine kinase" evidence="15">
    <location>
        <begin position="331"/>
        <end position="526"/>
    </location>
</feature>
<feature type="transmembrane region" description="Helical" evidence="14">
    <location>
        <begin position="89"/>
        <end position="108"/>
    </location>
</feature>
<feature type="transmembrane region" description="Helical" evidence="14">
    <location>
        <begin position="218"/>
        <end position="235"/>
    </location>
</feature>
<dbReference type="Pfam" id="PF05231">
    <property type="entry name" value="MASE1"/>
    <property type="match status" value="1"/>
</dbReference>
<feature type="transmembrane region" description="Helical" evidence="14">
    <location>
        <begin position="279"/>
        <end position="297"/>
    </location>
</feature>
<dbReference type="InterPro" id="IPR050482">
    <property type="entry name" value="Sensor_HK_TwoCompSys"/>
</dbReference>
<evidence type="ECO:0000256" key="10">
    <source>
        <dbReference type="ARBA" id="ARBA00022840"/>
    </source>
</evidence>
<dbReference type="Gene3D" id="1.20.5.1930">
    <property type="match status" value="1"/>
</dbReference>
<evidence type="ECO:0000256" key="5">
    <source>
        <dbReference type="ARBA" id="ARBA00022553"/>
    </source>
</evidence>
<proteinExistence type="predicted"/>
<feature type="transmembrane region" description="Helical" evidence="14">
    <location>
        <begin position="242"/>
        <end position="259"/>
    </location>
</feature>
<dbReference type="InterPro" id="IPR005467">
    <property type="entry name" value="His_kinase_dom"/>
</dbReference>
<dbReference type="GO" id="GO:0000155">
    <property type="term" value="F:phosphorelay sensor kinase activity"/>
    <property type="evidence" value="ECO:0007669"/>
    <property type="project" value="InterPro"/>
</dbReference>
<dbReference type="InterPro" id="IPR036890">
    <property type="entry name" value="HATPase_C_sf"/>
</dbReference>
<keyword evidence="4" id="KW-1003">Cell membrane</keyword>
<dbReference type="GO" id="GO:0046983">
    <property type="term" value="F:protein dimerization activity"/>
    <property type="evidence" value="ECO:0007669"/>
    <property type="project" value="InterPro"/>
</dbReference>
<comment type="subcellular location">
    <subcellularLocation>
        <location evidence="2">Cell membrane</location>
        <topology evidence="2">Multi-pass membrane protein</topology>
    </subcellularLocation>
</comment>
<dbReference type="EC" id="2.7.13.3" evidence="3"/>
<feature type="transmembrane region" description="Helical" evidence="14">
    <location>
        <begin position="66"/>
        <end position="83"/>
    </location>
</feature>
<evidence type="ECO:0000256" key="7">
    <source>
        <dbReference type="ARBA" id="ARBA00022692"/>
    </source>
</evidence>
<protein>
    <recommendedName>
        <fullName evidence="3">histidine kinase</fullName>
        <ecNumber evidence="3">2.7.13.3</ecNumber>
    </recommendedName>
</protein>
<keyword evidence="12" id="KW-0902">Two-component regulatory system</keyword>
<keyword evidence="13 14" id="KW-0472">Membrane</keyword>
<keyword evidence="17" id="KW-1185">Reference proteome</keyword>
<dbReference type="PROSITE" id="PS50109">
    <property type="entry name" value="HIS_KIN"/>
    <property type="match status" value="1"/>
</dbReference>
<evidence type="ECO:0000256" key="6">
    <source>
        <dbReference type="ARBA" id="ARBA00022679"/>
    </source>
</evidence>
<dbReference type="InterPro" id="IPR003594">
    <property type="entry name" value="HATPase_dom"/>
</dbReference>